<keyword evidence="46" id="KW-1190">Host gene expression shutoff by virus</keyword>
<evidence type="ECO:0000256" key="36">
    <source>
        <dbReference type="ARBA" id="ARBA00022807"/>
    </source>
</evidence>
<evidence type="ECO:0000256" key="64">
    <source>
        <dbReference type="ARBA" id="ARBA00046779"/>
    </source>
</evidence>
<keyword evidence="13" id="KW-1113">Inhibition of host RLR pathway by virus</keyword>
<evidence type="ECO:0000259" key="67">
    <source>
        <dbReference type="PROSITE" id="PS50507"/>
    </source>
</evidence>
<evidence type="ECO:0000256" key="14">
    <source>
        <dbReference type="ARBA" id="ARBA00022484"/>
    </source>
</evidence>
<proteinExistence type="inferred from homology"/>
<evidence type="ECO:0000256" key="13">
    <source>
        <dbReference type="ARBA" id="ARBA00022482"/>
    </source>
</evidence>
<keyword evidence="23" id="KW-1090">Inhibition of host innate immune response by virus</keyword>
<evidence type="ECO:0000256" key="39">
    <source>
        <dbReference type="ARBA" id="ARBA00022840"/>
    </source>
</evidence>
<dbReference type="GO" id="GO:0039694">
    <property type="term" value="P:viral RNA genome replication"/>
    <property type="evidence" value="ECO:0007669"/>
    <property type="project" value="InterPro"/>
</dbReference>
<keyword evidence="24" id="KW-0645">Protease</keyword>
<dbReference type="PROSITE" id="PS51218">
    <property type="entry name" value="SF3_HELICASE_2"/>
    <property type="match status" value="1"/>
</dbReference>
<evidence type="ECO:0000256" key="4">
    <source>
        <dbReference type="ARBA" id="ARBA00004147"/>
    </source>
</evidence>
<dbReference type="FunFam" id="1.20.960.20:FF:000001">
    <property type="entry name" value="Genome polyprotein"/>
    <property type="match status" value="1"/>
</dbReference>
<keyword evidence="57" id="KW-1160">Virus entry into host cell</keyword>
<keyword evidence="49" id="KW-0406">Ion transport</keyword>
<keyword evidence="51" id="KW-1099">Inhibition of host mRNA nuclear export by virus</keyword>
<evidence type="ECO:0000256" key="35">
    <source>
        <dbReference type="ARBA" id="ARBA00022806"/>
    </source>
</evidence>
<keyword evidence="35" id="KW-0347">Helicase</keyword>
<dbReference type="InterPro" id="IPR027417">
    <property type="entry name" value="P-loop_NTPase"/>
</dbReference>
<dbReference type="InterPro" id="IPR000199">
    <property type="entry name" value="Peptidase_C3A/C3B_picornavir"/>
</dbReference>
<dbReference type="GO" id="GO:0008270">
    <property type="term" value="F:zinc ion binding"/>
    <property type="evidence" value="ECO:0007669"/>
    <property type="project" value="UniProtKB-KW"/>
</dbReference>
<dbReference type="Gene3D" id="1.20.960.20">
    <property type="match status" value="1"/>
</dbReference>
<dbReference type="GO" id="GO:0052170">
    <property type="term" value="P:symbiont-mediated suppression of host innate immune response"/>
    <property type="evidence" value="ECO:0007669"/>
    <property type="project" value="UniProtKB-KW"/>
</dbReference>
<evidence type="ECO:0000256" key="6">
    <source>
        <dbReference type="ARBA" id="ARBA00004328"/>
    </source>
</evidence>
<evidence type="ECO:0000256" key="1">
    <source>
        <dbReference type="ARBA" id="ARBA00001946"/>
    </source>
</evidence>
<comment type="function">
    <text evidence="66">Acts as a primer for viral RNA replication and remains covalently bound to viral genomic RNA. VPg is uridylylated prior to priming replication into VPg-pUpU. The oriI viral genomic sequence may act as a template for this. The VPg-pUpU is then used as primer on the genomic RNA poly(A) by the RNA-dependent RNA polymerase to replicate the viral genome. During genome replication, the VPg-RNA linkage is removed by the host TDP2, thereby accelerating replication. During the late stage of the replication cycle, host TDP2 is excluded from sites of viral RNA synthesis and encapsidation, allowing for the generation of progeny virions.</text>
</comment>
<dbReference type="GO" id="GO:0015267">
    <property type="term" value="F:channel activity"/>
    <property type="evidence" value="ECO:0007669"/>
    <property type="project" value="UniProtKB-KW"/>
</dbReference>
<dbReference type="InterPro" id="IPR043502">
    <property type="entry name" value="DNA/RNA_pol_sf"/>
</dbReference>
<keyword evidence="12" id="KW-0813">Transport</keyword>
<comment type="cofactor">
    <cofactor evidence="1">
        <name>Mg(2+)</name>
        <dbReference type="ChEBI" id="CHEBI:18420"/>
    </cofactor>
</comment>
<comment type="subunit">
    <text evidence="10">Interacts with protein 3CD.</text>
</comment>
<dbReference type="GO" id="GO:0017111">
    <property type="term" value="F:ribonucleoside triphosphate phosphatase activity"/>
    <property type="evidence" value="ECO:0007669"/>
    <property type="project" value="UniProtKB-EC"/>
</dbReference>
<dbReference type="Gene3D" id="2.40.10.120">
    <property type="match status" value="1"/>
</dbReference>
<dbReference type="GO" id="GO:0044694">
    <property type="term" value="P:symbiont genome entry into host cell via pore formation in plasma membrane"/>
    <property type="evidence" value="ECO:0007669"/>
    <property type="project" value="UniProtKB-KW"/>
</dbReference>
<evidence type="ECO:0000256" key="60">
    <source>
        <dbReference type="ARBA" id="ARBA00045311"/>
    </source>
</evidence>
<comment type="subcellular location">
    <subcellularLocation>
        <location evidence="5">Host cytoplasmic vesicle membrane</location>
        <topology evidence="5">Peripheral membrane protein</topology>
        <orientation evidence="5">Cytoplasmic side</orientation>
    </subcellularLocation>
    <subcellularLocation>
        <location evidence="4">Host nucleus</location>
    </subcellularLocation>
    <subcellularLocation>
        <location evidence="6">Virion</location>
    </subcellularLocation>
</comment>
<evidence type="ECO:0000256" key="61">
    <source>
        <dbReference type="ARBA" id="ARBA00045482"/>
    </source>
</evidence>
<organism evidence="70">
    <name type="scientific">Sapelovirus A</name>
    <dbReference type="NCBI Taxonomy" id="686984"/>
    <lineage>
        <taxon>Viruses</taxon>
        <taxon>Riboviria</taxon>
        <taxon>Orthornavirae</taxon>
        <taxon>Pisuviricota</taxon>
        <taxon>Pisoniviricetes</taxon>
        <taxon>Picornavirales</taxon>
        <taxon>Picornaviridae</taxon>
        <taxon>Ensavirinae</taxon>
        <taxon>Sapelovirus</taxon>
        <taxon>Sapelovirus anglia</taxon>
    </lineage>
</organism>
<dbReference type="GO" id="GO:0005198">
    <property type="term" value="F:structural molecule activity"/>
    <property type="evidence" value="ECO:0007669"/>
    <property type="project" value="InterPro"/>
</dbReference>
<evidence type="ECO:0000256" key="44">
    <source>
        <dbReference type="ARBA" id="ARBA00022890"/>
    </source>
</evidence>
<keyword evidence="21" id="KW-0945">Host-virus interaction</keyword>
<evidence type="ECO:0000256" key="55">
    <source>
        <dbReference type="ARBA" id="ARBA00023280"/>
    </source>
</evidence>
<evidence type="ECO:0000256" key="32">
    <source>
        <dbReference type="ARBA" id="ARBA00022771"/>
    </source>
</evidence>
<dbReference type="Gene3D" id="4.10.880.10">
    <property type="entry name" value="Poliovirus 3D polymerase Domain 1 (Nucleotidyltransferase)"/>
    <property type="match status" value="1"/>
</dbReference>
<dbReference type="InterPro" id="IPR000605">
    <property type="entry name" value="Helicase_SF3_ssDNA/RNA_vir"/>
</dbReference>
<keyword evidence="44" id="KW-1164">Virus endocytosis by host</keyword>
<evidence type="ECO:0000256" key="59">
    <source>
        <dbReference type="ARBA" id="ARBA00024513"/>
    </source>
</evidence>
<comment type="subunit">
    <text evidence="9">Interacts with capsid protein VP1 and capsid protein VP3 to form heterotrimeric protomers.</text>
</comment>
<evidence type="ECO:0000256" key="38">
    <source>
        <dbReference type="ARBA" id="ARBA00022833"/>
    </source>
</evidence>
<evidence type="ECO:0000256" key="58">
    <source>
        <dbReference type="ARBA" id="ARBA00023303"/>
    </source>
</evidence>
<keyword evidence="32" id="KW-0863">Zinc-finger</keyword>
<keyword evidence="31" id="KW-0547">Nucleotide-binding</keyword>
<dbReference type="InterPro" id="IPR007094">
    <property type="entry name" value="RNA-dir_pol_PSvirus"/>
</dbReference>
<keyword evidence="16" id="KW-0191">Covalent protein-RNA linkage</keyword>
<evidence type="ECO:0000256" key="27">
    <source>
        <dbReference type="ARBA" id="ARBA00022706"/>
    </source>
</evidence>
<keyword evidence="22" id="KW-1162">Viral penetration into host cytoplasm</keyword>
<dbReference type="GO" id="GO:0006351">
    <property type="term" value="P:DNA-templated transcription"/>
    <property type="evidence" value="ECO:0007669"/>
    <property type="project" value="InterPro"/>
</dbReference>
<comment type="function">
    <text evidence="60">Lies on the inner surface of the capsid shell. After binding to the host receptor, the capsid undergoes conformational changes. Capsid protein VP4 is released, Capsid protein VP1 N-terminus is externalized, and together, they shape a pore in the host membrane through which the viral genome is translocated into the host cell cytoplasm.</text>
</comment>
<keyword evidence="26" id="KW-0548">Nucleotidyltransferase</keyword>
<evidence type="ECO:0000256" key="19">
    <source>
        <dbReference type="ARBA" id="ARBA00022561"/>
    </source>
</evidence>
<evidence type="ECO:0000256" key="8">
    <source>
        <dbReference type="ARBA" id="ARBA00011124"/>
    </source>
</evidence>
<dbReference type="Pfam" id="PF00548">
    <property type="entry name" value="Peptidase_C3"/>
    <property type="match status" value="1"/>
</dbReference>
<dbReference type="Gene3D" id="2.60.120.20">
    <property type="match status" value="3"/>
</dbReference>
<comment type="function">
    <text evidence="61">Localizes the viral replication complex to the surface of membranous vesicles. It inhibits host cell endoplasmic reticulum-to-Golgi apparatus transport and causes the disassembly of the Golgi complex, possibly through GBF1 interaction. This would result in depletion of MHC, trail receptors and IFN receptors at the host cell surface. Plays an essential role in viral RNA replication by recruiting ACBD3 and PI4KB at the viral replication sites, thereby allowing the formation of the rearranged membranous structures where viral replication takes place.</text>
</comment>
<keyword evidence="30" id="KW-0677">Repeat</keyword>
<keyword evidence="54" id="KW-1172">Pore-mediated penetration of viral genome into host cell</keyword>
<keyword evidence="47" id="KW-1182">Viral ion channel</keyword>
<keyword evidence="50" id="KW-0472">Membrane</keyword>
<keyword evidence="37" id="KW-1193">Eukaryotic host translation shutoff by virus</keyword>
<evidence type="ECO:0000256" key="29">
    <source>
        <dbReference type="ARBA" id="ARBA00022723"/>
    </source>
</evidence>
<evidence type="ECO:0000256" key="12">
    <source>
        <dbReference type="ARBA" id="ARBA00022448"/>
    </source>
</evidence>
<evidence type="ECO:0000256" key="49">
    <source>
        <dbReference type="ARBA" id="ARBA00023065"/>
    </source>
</evidence>
<evidence type="ECO:0000256" key="17">
    <source>
        <dbReference type="ARBA" id="ARBA00022553"/>
    </source>
</evidence>
<evidence type="ECO:0000259" key="69">
    <source>
        <dbReference type="PROSITE" id="PS51874"/>
    </source>
</evidence>
<dbReference type="GO" id="GO:0005524">
    <property type="term" value="F:ATP binding"/>
    <property type="evidence" value="ECO:0007669"/>
    <property type="project" value="UniProtKB-KW"/>
</dbReference>
<evidence type="ECO:0000256" key="20">
    <source>
        <dbReference type="ARBA" id="ARBA00022562"/>
    </source>
</evidence>
<evidence type="ECO:0000256" key="66">
    <source>
        <dbReference type="ARBA" id="ARBA00054285"/>
    </source>
</evidence>
<dbReference type="InterPro" id="IPR014759">
    <property type="entry name" value="Helicase_SF3_ssRNA_vir"/>
</dbReference>
<dbReference type="PRINTS" id="PR00918">
    <property type="entry name" value="CALICVIRUSNS"/>
</dbReference>
<dbReference type="GO" id="GO:0019062">
    <property type="term" value="P:virion attachment to host cell"/>
    <property type="evidence" value="ECO:0007669"/>
    <property type="project" value="UniProtKB-KW"/>
</dbReference>
<comment type="catalytic activity">
    <reaction evidence="65">
        <text>a ribonucleoside 5'-triphosphate + H2O = a ribonucleoside 5'-diphosphate + phosphate + H(+)</text>
        <dbReference type="Rhea" id="RHEA:23680"/>
        <dbReference type="ChEBI" id="CHEBI:15377"/>
        <dbReference type="ChEBI" id="CHEBI:15378"/>
        <dbReference type="ChEBI" id="CHEBI:43474"/>
        <dbReference type="ChEBI" id="CHEBI:57930"/>
        <dbReference type="ChEBI" id="CHEBI:61557"/>
        <dbReference type="EC" id="3.6.1.15"/>
    </reaction>
</comment>
<keyword evidence="39" id="KW-0067">ATP-binding</keyword>
<dbReference type="InterPro" id="IPR043128">
    <property type="entry name" value="Rev_trsase/Diguanyl_cyclase"/>
</dbReference>
<comment type="subunit">
    <text evidence="64">Homohexamer; forms a hexameric ring structure with 6-fold symmetry characteristic of AAA+ ATPases. Interacts (via N-terminus) with host RTN3 (via reticulon domain); this interaction is important for viral replication. Interacts with capsid protein VP3; this interaction may be important for virion morphogenesis.</text>
</comment>
<dbReference type="InterPro" id="IPR033703">
    <property type="entry name" value="Rhv-like"/>
</dbReference>
<dbReference type="InterPro" id="IPR001205">
    <property type="entry name" value="RNA-dir_pol_C"/>
</dbReference>
<evidence type="ECO:0000256" key="34">
    <source>
        <dbReference type="ARBA" id="ARBA00022804"/>
    </source>
</evidence>
<dbReference type="InterPro" id="IPR029053">
    <property type="entry name" value="Viral_coat"/>
</dbReference>
<evidence type="ECO:0000256" key="22">
    <source>
        <dbReference type="ARBA" id="ARBA00022595"/>
    </source>
</evidence>
<evidence type="ECO:0000256" key="21">
    <source>
        <dbReference type="ARBA" id="ARBA00022581"/>
    </source>
</evidence>
<dbReference type="GO" id="GO:0039522">
    <property type="term" value="P:symbiont-mediated suppression of host mRNA export from nucleus"/>
    <property type="evidence" value="ECO:0007669"/>
    <property type="project" value="UniProtKB-KW"/>
</dbReference>
<comment type="subunit">
    <text evidence="63">Homodimer. Interacts with host GBF1. Interacts (via GOLD domain) with host ACBD3 (via GOLD domain); this interaction allows the formation of a viral protein 3A/ACBD3 heterotetramer with a 2:2 stoichiometry, which will stimulate the recruitment of host PI4KB in order to synthesize PI4P at the viral RNA replication sites.</text>
</comment>
<dbReference type="GO" id="GO:0039618">
    <property type="term" value="C:T=pseudo3 icosahedral viral capsid"/>
    <property type="evidence" value="ECO:0007669"/>
    <property type="project" value="UniProtKB-KW"/>
</dbReference>
<dbReference type="InterPro" id="IPR059138">
    <property type="entry name" value="Pico_VP1"/>
</dbReference>
<keyword evidence="25" id="KW-0808">Transferase</keyword>
<evidence type="ECO:0000256" key="37">
    <source>
        <dbReference type="ARBA" id="ARBA00022809"/>
    </source>
</evidence>
<evidence type="ECO:0000256" key="3">
    <source>
        <dbReference type="ARBA" id="ARBA00002750"/>
    </source>
</evidence>
<comment type="subunit">
    <text evidence="8">Interacts with RNA-directed RNA polymerase.</text>
</comment>
<evidence type="ECO:0000256" key="40">
    <source>
        <dbReference type="ARBA" id="ARBA00022842"/>
    </source>
</evidence>
<keyword evidence="52" id="KW-1035">Host cytoplasm</keyword>
<keyword evidence="55" id="KW-0899">Viral immunoevasion</keyword>
<keyword evidence="56" id="KW-0449">Lipoprotein</keyword>
<evidence type="ECO:0000256" key="45">
    <source>
        <dbReference type="ARBA" id="ARBA00022953"/>
    </source>
</evidence>
<dbReference type="InterPro" id="IPR043504">
    <property type="entry name" value="Peptidase_S1_PA_chymotrypsin"/>
</dbReference>
<dbReference type="InterPro" id="IPR001676">
    <property type="entry name" value="Picornavirus_capsid"/>
</dbReference>
<keyword evidence="14" id="KW-0696">RNA-directed RNA polymerase</keyword>
<dbReference type="GO" id="GO:0003723">
    <property type="term" value="F:RNA binding"/>
    <property type="evidence" value="ECO:0007669"/>
    <property type="project" value="UniProtKB-KW"/>
</dbReference>
<evidence type="ECO:0000256" key="18">
    <source>
        <dbReference type="ARBA" id="ARBA00022557"/>
    </source>
</evidence>
<keyword evidence="15" id="KW-1036">Host cytoplasmic vesicle</keyword>
<dbReference type="Pfam" id="PF00910">
    <property type="entry name" value="RNA_helicase"/>
    <property type="match status" value="1"/>
</dbReference>
<evidence type="ECO:0000256" key="2">
    <source>
        <dbReference type="ARBA" id="ARBA00002372"/>
    </source>
</evidence>
<evidence type="ECO:0000256" key="7">
    <source>
        <dbReference type="ARBA" id="ARBA00008303"/>
    </source>
</evidence>
<dbReference type="Pfam" id="PF22663">
    <property type="entry name" value="Rhv_5"/>
    <property type="match status" value="1"/>
</dbReference>
<dbReference type="Pfam" id="PF00073">
    <property type="entry name" value="Rhv"/>
    <property type="match status" value="2"/>
</dbReference>
<evidence type="ECO:0000256" key="54">
    <source>
        <dbReference type="ARBA" id="ARBA00023255"/>
    </source>
</evidence>
<evidence type="ECO:0000256" key="26">
    <source>
        <dbReference type="ARBA" id="ARBA00022695"/>
    </source>
</evidence>
<evidence type="ECO:0000313" key="70">
    <source>
        <dbReference type="EMBL" id="QIK01741.1"/>
    </source>
</evidence>
<keyword evidence="53" id="KW-1262">Eukaryotic host gene expression shutoff by virus</keyword>
<dbReference type="SUPFAM" id="SSF88633">
    <property type="entry name" value="Positive stranded ssRNA viruses"/>
    <property type="match status" value="2"/>
</dbReference>
<feature type="domain" description="SF3 helicase" evidence="68">
    <location>
        <begin position="1337"/>
        <end position="1497"/>
    </location>
</feature>
<evidence type="ECO:0000256" key="33">
    <source>
        <dbReference type="ARBA" id="ARBA00022801"/>
    </source>
</evidence>
<keyword evidence="34" id="KW-1161">Viral attachment to host cell</keyword>
<dbReference type="GO" id="GO:0075509">
    <property type="term" value="P:endocytosis involved in viral entry into host cell"/>
    <property type="evidence" value="ECO:0007669"/>
    <property type="project" value="UniProtKB-KW"/>
</dbReference>
<comment type="function">
    <text evidence="2">Induces and associates with structural rearrangements of intracellular membranes. Displays RNA-binding, nucleotide binding and NTPase activities. May play a role in virion morphogenesis and viral RNA encapsidation by interacting with the capsid protein VP3.</text>
</comment>
<keyword evidence="58" id="KW-0407">Ion channel</keyword>
<dbReference type="Gene3D" id="3.30.70.270">
    <property type="match status" value="1"/>
</dbReference>
<evidence type="ECO:0000256" key="15">
    <source>
        <dbReference type="ARBA" id="ARBA00022488"/>
    </source>
</evidence>
<dbReference type="CDD" id="cd23218">
    <property type="entry name" value="Sapelovirus_RdRp"/>
    <property type="match status" value="1"/>
</dbReference>
<evidence type="ECO:0000256" key="28">
    <source>
        <dbReference type="ARBA" id="ARBA00022707"/>
    </source>
</evidence>
<dbReference type="PROSITE" id="PS51874">
    <property type="entry name" value="PCV_3C_PRO"/>
    <property type="match status" value="1"/>
</dbReference>
<evidence type="ECO:0000256" key="56">
    <source>
        <dbReference type="ARBA" id="ARBA00023288"/>
    </source>
</evidence>
<dbReference type="SUPFAM" id="SSF50494">
    <property type="entry name" value="Trypsin-like serine proteases"/>
    <property type="match status" value="2"/>
</dbReference>
<evidence type="ECO:0000256" key="9">
    <source>
        <dbReference type="ARBA" id="ARBA00011474"/>
    </source>
</evidence>
<evidence type="ECO:0000256" key="10">
    <source>
        <dbReference type="ARBA" id="ARBA00011647"/>
    </source>
</evidence>
<evidence type="ECO:0000256" key="43">
    <source>
        <dbReference type="ARBA" id="ARBA00022884"/>
    </source>
</evidence>
<dbReference type="GO" id="GO:0006508">
    <property type="term" value="P:proteolysis"/>
    <property type="evidence" value="ECO:0007669"/>
    <property type="project" value="UniProtKB-KW"/>
</dbReference>
<keyword evidence="29" id="KW-0479">Metal-binding</keyword>
<keyword evidence="48" id="KW-1072">Activation of host autophagy by virus</keyword>
<feature type="domain" description="Peptidase C3" evidence="69">
    <location>
        <begin position="1685"/>
        <end position="1862"/>
    </location>
</feature>
<dbReference type="Pfam" id="PF00680">
    <property type="entry name" value="RdRP_1"/>
    <property type="match status" value="1"/>
</dbReference>
<comment type="catalytic activity">
    <reaction evidence="59">
        <text>Selective cleavage of Tyr-|-Gly bond in the picornavirus polyprotein.</text>
        <dbReference type="EC" id="3.4.22.29"/>
    </reaction>
</comment>
<evidence type="ECO:0000256" key="47">
    <source>
        <dbReference type="ARBA" id="ARBA00023039"/>
    </source>
</evidence>
<keyword evidence="41" id="KW-0946">Virion</keyword>
<protein>
    <recommendedName>
        <fullName evidence="11">Genome polyprotein</fullName>
    </recommendedName>
</protein>
<dbReference type="CDD" id="cd00205">
    <property type="entry name" value="rhv_like"/>
    <property type="match status" value="3"/>
</dbReference>
<evidence type="ECO:0000256" key="52">
    <source>
        <dbReference type="ARBA" id="ARBA00023200"/>
    </source>
</evidence>
<keyword evidence="43" id="KW-0694">RNA-binding</keyword>
<dbReference type="SUPFAM" id="SSF52540">
    <property type="entry name" value="P-loop containing nucleoside triphosphate hydrolases"/>
    <property type="match status" value="1"/>
</dbReference>
<reference evidence="70" key="1">
    <citation type="journal article" date="2020" name="J. Gen. Virol.">
        <title>High prevalence, genetic diversity and a potentially novel genotype of Sapelovirus A (Picornaviridae) in enteric and respiratory samples in Hungarian swine farms.</title>
        <authorList>
            <person name="Boros A."/>
            <person name="Laszlo Z."/>
            <person name="Pankovics P."/>
            <person name="Marosi A."/>
            <person name="Albert M."/>
            <person name="Csagola A."/>
            <person name="Biro H."/>
            <person name="Fahsbender E."/>
            <person name="Delwart E."/>
            <person name="Reuter G."/>
        </authorList>
    </citation>
    <scope>NUCLEOTIDE SEQUENCE</scope>
    <source>
        <strain evidence="70">SZ1M-F/PSV/HUN/2013</strain>
    </source>
</reference>
<keyword evidence="33" id="KW-0378">Hydrolase</keyword>
<sequence length="2328" mass="260703">MDSTTTLSFCNWIPKKQRARVYLTTSVTHEKSIGPYTYVLSDMIMKENTRTSLAMAFVEGKTLVFGRGVQLGQVHSSNTGNKPQGAYNSGSGNITQVNYYGSDYSQAWNPTQQQMDPSQFTKPVTEVAGMLAGPTLKAPDKEEAGYSDRLMQLTAGNSCITTQEAAKAVVAYGQWPTNNIDAGEHLDLATVPGPSVDRFYTFDSIQWTSTQIGEWSLPLPGGLMDTGVFGQNLRFHYLSRMGFCVHVQCNASKFHQGALLVVMVPEHQTPTQVPNSFAYRDQLQYQGDQYPTEQLTVFPHQVINLRTNNSATIVYPYTNCTPAGFGLAHNFVTLLIRVLVPLKYNDGASPFVPITVSVAPMNSMFAGLRSSVTRQGLPLRQIPGSSQFMTTQRDSGIPIYPEFEKTHGFKLPGRVTNLMQVAMVGTFIKFDTTTNDTNKIYLNLDVTQGNQTSRMIAIDVSLIANQLATTYLGRLSRMYANYRGSLVFEFMFCGSQMATGKILVAYTPPGGASPTTRSQAMLGTHIVWDIGLQSTLQFTVPYISSSQYRQANLRDTTLSYDGWVTLFQQTALVVPPGAPSTCQIVATVAAGDNFVLRIPTDTSYFADYQGDIKDEVTTFVEKQLNGVLTKPQEEQKFDGIQITQGNAPTLGALETGESDNNPGGSSMELQATNCVFSRRETDLEYMMSRYSMVFEGNLNYNTGEQAPAPLKYPVNFRTLGKNGSDVTRFKAFTYWRFDLDVVVMILQDTKSDVQELMFQIMFTPNGGVVPTNQSTQVWSAPNSPSVYTRINSPPANFRIPFMSVCNYYTSFYDGEGNFDTNNVSYGVNPGDNIGTISVRLANNVVTSATSGNFRVKIFMRPVNVEAYMPRPLISYSSTGQARQDSSKYTSACQTGAQQLGPYEIVETRLTESLRETQWAKYSCSVRVDRGSFTAWFVREDVILVPYHAANNWKTTTHIYLWRAWEEDWRDHPELEMKVPIEEKWTDSTRDLAFLKISYASVYWMEMGPVGGDADDYVVVVNSAHFPWQQYSGPPVFRHPYLEIGQHTQYRLWMARGDAENGFCGAGLISNGKLCGIVTAKTWTRSGDTYVVYTELDENTLLQTEQRCFDFGMDYHFNLGLHDWMQGLGQVFGDGVSGEVKKQMNDYLGQIKPIIESGTNKVKDVIKDEMVSASMSMLVKVVASLVLYMNSKDDCKMSTLASLGALLGVDIFLTDPILFLYSKITGEPHKQGPADWLKEFNIAINSLKGFDFLCAKLMQLIEWLKQFFQTVEPDYKYFKELLKSWPKVCAKVLEYKNCKTTLGQEDVCQIKMYIDKLIELGNKYGHKFNLQMSQLLQCSNIINKAYSNMTRSRHEPVAILIHGAPGTGKSLATEIIGRAIADKLDNQRPYTLPPDPKHFDGYNQQKVVIMDDLGQNPDGEDCKMFCQMVSTTTYIPPMASLDEKGLPFISDFVLASTNQHALTPRTVAEPEAINRRWFMNVDIHLKKEYKDDRGRLDMSKCIPCTNCKPKNFRKCNPLICGKAIVLQDRKTQKNWTLDSAVAHLLEESERRKGFLNVVDAIFQGPVQVPECVREEEMKRKRVNSDRDIPQDVMELIRCTKSPVIIEELEKAGFIIPVEAEVIRQTNHVNNVTQIISATLASLAAIISLGTVIYLMCRLFSSKQGAYTGAPKNETRRPVLRKAVVQGPDMEFAKSIMKSNVCKVTTSVGPYTGLGIYDTVMVLPRHAYTSGDVTVDGIKYKVSDAVELETEEGNLELVQITLNRNEKFRDIRKFMVNGFHCENDCWLCINSDLFSDVYIPLKTVSAFGFLNLSMTPTYRTLVYNYPTKMGQCGGVVLKAGKILGIHIGGDGARGFAALLKEDYFITKQGLITEKYIAPKPVNVRTKTAFHPSVFHDVFPGSKEPAAMSTNDPRLEVDLHEAIFAKYKGNIDATLPEEALIAIDHLVSKFKAIVPDNLTDKMSLEDVVYGTDNLDGLDLTTSAGYPYNTMGIRKQDLIPPKGQSLSPLIKALHLYGYDLPFTTYLKDELRPTEKVKMGKTRVIECSSLNDTIMMKQTFGHLFQTCHKNPGTYTGVAVGCNPDVDWSKFAAEIGDAYVCAFDYTNWDASLSPLWFDALKLFLSKLGYSGRDLVLIDQLCYSNHIYKNEGYKVTGGMPSGCSGTSVFNSIINNIVIRTLIMLAYKNINLDELLVLCYGDDLLVAYPYELDPNVLVPLAKSYGLTITPADKSTTFQTGTKLTDVTFLKRGFKFDEEYPFLCHPVFPMEEVHESIRWTKNASYTQEHVTSLCLLAWHNGEEVYEEFCTKIRSVPVGRALILPPYSQLRRSWLDMF</sequence>
<comment type="function">
    <text evidence="3">Localizes the viral replication complex to the surface of membranous vesicles. Together with protein 3CD binds the Cis-Active RNA Element (CRE) which is involved in RNA synthesis initiation. Acts as a cofactor to stimulate the activity of 3D polymerase, maybe through a nucleid acid chaperone activity.</text>
</comment>
<evidence type="ECO:0000256" key="25">
    <source>
        <dbReference type="ARBA" id="ARBA00022679"/>
    </source>
</evidence>
<evidence type="ECO:0000256" key="63">
    <source>
        <dbReference type="ARBA" id="ARBA00046425"/>
    </source>
</evidence>
<dbReference type="GO" id="GO:0004197">
    <property type="term" value="F:cysteine-type endopeptidase activity"/>
    <property type="evidence" value="ECO:0007669"/>
    <property type="project" value="InterPro"/>
</dbReference>
<keyword evidence="40" id="KW-0460">Magnesium</keyword>
<dbReference type="EMBL" id="MN807752">
    <property type="protein sequence ID" value="QIK01741.1"/>
    <property type="molecule type" value="Genomic_RNA"/>
</dbReference>
<evidence type="ECO:0000259" key="68">
    <source>
        <dbReference type="PROSITE" id="PS51218"/>
    </source>
</evidence>
<evidence type="ECO:0000256" key="48">
    <source>
        <dbReference type="ARBA" id="ARBA00023050"/>
    </source>
</evidence>
<dbReference type="SUPFAM" id="SSF56672">
    <property type="entry name" value="DNA/RNA polymerases"/>
    <property type="match status" value="1"/>
</dbReference>
<keyword evidence="27" id="KW-1143">T=pseudo3 icosahedral capsid protein</keyword>
<evidence type="ECO:0000256" key="11">
    <source>
        <dbReference type="ARBA" id="ARBA00020107"/>
    </source>
</evidence>
<keyword evidence="17" id="KW-0597">Phosphoprotein</keyword>
<evidence type="ECO:0000256" key="5">
    <source>
        <dbReference type="ARBA" id="ARBA00004295"/>
    </source>
</evidence>
<dbReference type="GO" id="GO:0003724">
    <property type="term" value="F:RNA helicase activity"/>
    <property type="evidence" value="ECO:0007669"/>
    <property type="project" value="InterPro"/>
</dbReference>
<keyword evidence="45" id="KW-0693">Viral RNA replication</keyword>
<evidence type="ECO:0000256" key="50">
    <source>
        <dbReference type="ARBA" id="ARBA00023136"/>
    </source>
</evidence>
<evidence type="ECO:0000256" key="57">
    <source>
        <dbReference type="ARBA" id="ARBA00023296"/>
    </source>
</evidence>
<comment type="similarity">
    <text evidence="7">Belongs to the picornaviruses polyprotein family.</text>
</comment>
<evidence type="ECO:0000256" key="16">
    <source>
        <dbReference type="ARBA" id="ARBA00022520"/>
    </source>
</evidence>
<keyword evidence="18" id="KW-1192">Host mRNA suppression by virus</keyword>
<evidence type="ECO:0000256" key="23">
    <source>
        <dbReference type="ARBA" id="ARBA00022632"/>
    </source>
</evidence>
<dbReference type="GO" id="GO:0044162">
    <property type="term" value="C:host cell cytoplasmic vesicle membrane"/>
    <property type="evidence" value="ECO:0007669"/>
    <property type="project" value="UniProtKB-SubCell"/>
</dbReference>
<keyword evidence="42" id="KW-1043">Host membrane</keyword>
<evidence type="ECO:0000256" key="30">
    <source>
        <dbReference type="ARBA" id="ARBA00022737"/>
    </source>
</evidence>
<keyword evidence="28" id="KW-0519">Myristate</keyword>
<dbReference type="InterPro" id="IPR009003">
    <property type="entry name" value="Peptidase_S1_PA"/>
</dbReference>
<keyword evidence="36" id="KW-0788">Thiol protease</keyword>
<evidence type="ECO:0000256" key="31">
    <source>
        <dbReference type="ARBA" id="ARBA00022741"/>
    </source>
</evidence>
<dbReference type="GO" id="GO:0003968">
    <property type="term" value="F:RNA-directed RNA polymerase activity"/>
    <property type="evidence" value="ECO:0007669"/>
    <property type="project" value="UniProtKB-KW"/>
</dbReference>
<evidence type="ECO:0000256" key="24">
    <source>
        <dbReference type="ARBA" id="ARBA00022670"/>
    </source>
</evidence>
<evidence type="ECO:0000256" key="65">
    <source>
        <dbReference type="ARBA" id="ARBA00047631"/>
    </source>
</evidence>
<evidence type="ECO:0000256" key="51">
    <source>
        <dbReference type="ARBA" id="ARBA00023197"/>
    </source>
</evidence>
<name>A0A6G7SJ70_9PICO</name>
<keyword evidence="38" id="KW-0862">Zinc</keyword>
<dbReference type="GO" id="GO:0039520">
    <property type="term" value="P:symbiont-mediated activation of host autophagy"/>
    <property type="evidence" value="ECO:0007669"/>
    <property type="project" value="UniProtKB-KW"/>
</dbReference>
<dbReference type="PROSITE" id="PS50507">
    <property type="entry name" value="RDRP_SSRNA_POS"/>
    <property type="match status" value="1"/>
</dbReference>
<keyword evidence="19" id="KW-0167">Capsid protein</keyword>
<dbReference type="Gene3D" id="2.40.10.10">
    <property type="entry name" value="Trypsin-like serine proteases"/>
    <property type="match status" value="1"/>
</dbReference>
<feature type="domain" description="RdRp catalytic" evidence="67">
    <location>
        <begin position="2092"/>
        <end position="2208"/>
    </location>
</feature>
<dbReference type="GO" id="GO:0034220">
    <property type="term" value="P:monoatomic ion transmembrane transport"/>
    <property type="evidence" value="ECO:0007669"/>
    <property type="project" value="UniProtKB-KW"/>
</dbReference>
<dbReference type="InterPro" id="IPR044067">
    <property type="entry name" value="PCV_3C_PRO"/>
</dbReference>
<accession>A0A6G7SJ70</accession>
<evidence type="ECO:0000256" key="46">
    <source>
        <dbReference type="ARBA" id="ARBA00022995"/>
    </source>
</evidence>
<comment type="function">
    <text evidence="62">Component of immature procapsids, which is cleaved into capsid proteins VP4 and VP2 after maturation. Allows the capsid to remain inactive before the maturation step.</text>
</comment>
<dbReference type="GO" id="GO:0042025">
    <property type="term" value="C:host cell nucleus"/>
    <property type="evidence" value="ECO:0007669"/>
    <property type="project" value="UniProtKB-SubCell"/>
</dbReference>
<dbReference type="InterPro" id="IPR004004">
    <property type="entry name" value="Helic/Pol/Pept_Calicivir-typ"/>
</dbReference>
<evidence type="ECO:0000256" key="62">
    <source>
        <dbReference type="ARBA" id="ARBA00045749"/>
    </source>
</evidence>
<evidence type="ECO:0000256" key="42">
    <source>
        <dbReference type="ARBA" id="ARBA00022870"/>
    </source>
</evidence>
<evidence type="ECO:0000256" key="53">
    <source>
        <dbReference type="ARBA" id="ARBA00023247"/>
    </source>
</evidence>
<evidence type="ECO:0000256" key="41">
    <source>
        <dbReference type="ARBA" id="ARBA00022844"/>
    </source>
</evidence>
<keyword evidence="20" id="KW-1048">Host nucleus</keyword>